<name>A0A3G3MBV3_9CAUD</name>
<accession>A0A3G3MBV3</accession>
<proteinExistence type="predicted"/>
<organism evidence="1 2">
    <name type="scientific">Escherichia phage OLB35</name>
    <dbReference type="NCBI Taxonomy" id="2448911"/>
    <lineage>
        <taxon>Viruses</taxon>
        <taxon>Duplodnaviria</taxon>
        <taxon>Heunggongvirae</taxon>
        <taxon>Uroviricota</taxon>
        <taxon>Caudoviricetes</taxon>
        <taxon>Pantevenvirales</taxon>
        <taxon>Straboviridae</taxon>
        <taxon>Tevenvirinae</taxon>
        <taxon>Mosigvirus</taxon>
        <taxon>Mosigvirus utam</taxon>
    </lineage>
</organism>
<reference evidence="1 2" key="1">
    <citation type="submission" date="2018-09" db="EMBL/GenBank/DDBJ databases">
        <authorList>
            <person name="Bringhurst R.M."/>
        </authorList>
    </citation>
    <scope>NUCLEOTIDE SEQUENCE [LARGE SCALE GENOMIC DNA]</scope>
</reference>
<evidence type="ECO:0000313" key="1">
    <source>
        <dbReference type="EMBL" id="AYR03963.1"/>
    </source>
</evidence>
<dbReference type="Proteomes" id="UP000274224">
    <property type="component" value="Segment"/>
</dbReference>
<sequence length="78" mass="8392">MKTTPITIAIDAIVKQASSLATMAKVISKNPARYNAILETLRRPGLSNYESRVIITGVGKNANIATKASETFCFIGYS</sequence>
<evidence type="ECO:0000313" key="2">
    <source>
        <dbReference type="Proteomes" id="UP000274224"/>
    </source>
</evidence>
<dbReference type="EMBL" id="MH992122">
    <property type="protein sequence ID" value="AYR03963.1"/>
    <property type="molecule type" value="Genomic_DNA"/>
</dbReference>
<protein>
    <submittedName>
        <fullName evidence="1">Uncharacterized protein</fullName>
    </submittedName>
</protein>